<comment type="caution">
    <text evidence="2">The sequence shown here is derived from an EMBL/GenBank/DDBJ whole genome shotgun (WGS) entry which is preliminary data.</text>
</comment>
<dbReference type="NCBIfam" id="TIGR04336">
    <property type="entry name" value="AmmeMemoSam_B"/>
    <property type="match status" value="1"/>
</dbReference>
<dbReference type="EMBL" id="AZGZ01000003">
    <property type="protein sequence ID" value="KZZ96268.1"/>
    <property type="molecule type" value="Genomic_DNA"/>
</dbReference>
<evidence type="ECO:0000256" key="1">
    <source>
        <dbReference type="ARBA" id="ARBA00006315"/>
    </source>
</evidence>
<gene>
    <name evidence="2" type="ORF">AAP_01041</name>
</gene>
<dbReference type="CDD" id="cd07361">
    <property type="entry name" value="MEMO_like"/>
    <property type="match status" value="1"/>
</dbReference>
<dbReference type="OrthoDB" id="417112at2759"/>
<sequence length="372" mass="40843">MPSYRRPVHAGSWYTDDPAQLTASLDSWLQQAPDSLPKGRVIIAPHAGYAYSGPCAAYAYKALDLSRCKRIFLLGPSHHKYSSGVLLPHPSIEGFRTPLASETIPYDKDTITSIYNANPNIFMHMSGATEEKEHSLEMHLPYIHRLLQKKYGDDVSSYPKLVPIMVGATAPNTERTAGEVLAPYFADPEAAVVVSSDFCHWGARFSYTFYTTAVPDTTPSLPLSAESLPQPDKVTVFDIHSTVADIENSGTMLQSERKYNPPPYIHESISAVDIACMTALTLPCSTSTFEDGDMSQPVNVFYHAMQQTEGNTICGRHPIAVVLNAISHIVGGNEGGADEHRGRFRFLRYERSSDVFDLSDSSVSYVSAVATL</sequence>
<organism evidence="2 3">
    <name type="scientific">Ascosphaera apis ARSEF 7405</name>
    <dbReference type="NCBI Taxonomy" id="392613"/>
    <lineage>
        <taxon>Eukaryota</taxon>
        <taxon>Fungi</taxon>
        <taxon>Dikarya</taxon>
        <taxon>Ascomycota</taxon>
        <taxon>Pezizomycotina</taxon>
        <taxon>Eurotiomycetes</taxon>
        <taxon>Eurotiomycetidae</taxon>
        <taxon>Onygenales</taxon>
        <taxon>Ascosphaeraceae</taxon>
        <taxon>Ascosphaera</taxon>
    </lineage>
</organism>
<evidence type="ECO:0000313" key="2">
    <source>
        <dbReference type="EMBL" id="KZZ96268.1"/>
    </source>
</evidence>
<dbReference type="HAMAP" id="MF_00055">
    <property type="entry name" value="MEMO1"/>
    <property type="match status" value="1"/>
</dbReference>
<reference evidence="2 3" key="1">
    <citation type="journal article" date="2016" name="Genome Biol. Evol.">
        <title>Divergent and convergent evolution of fungal pathogenicity.</title>
        <authorList>
            <person name="Shang Y."/>
            <person name="Xiao G."/>
            <person name="Zheng P."/>
            <person name="Cen K."/>
            <person name="Zhan S."/>
            <person name="Wang C."/>
        </authorList>
    </citation>
    <scope>NUCLEOTIDE SEQUENCE [LARGE SCALE GENOMIC DNA]</scope>
    <source>
        <strain evidence="2 3">ARSEF 7405</strain>
    </source>
</reference>
<dbReference type="InterPro" id="IPR002737">
    <property type="entry name" value="MEMO1_fam"/>
</dbReference>
<accession>A0A168C845</accession>
<name>A0A168C845_9EURO</name>
<evidence type="ECO:0000313" key="3">
    <source>
        <dbReference type="Proteomes" id="UP000242877"/>
    </source>
</evidence>
<dbReference type="VEuPathDB" id="FungiDB:AAP_01041"/>
<keyword evidence="3" id="KW-1185">Reference proteome</keyword>
<proteinExistence type="inferred from homology"/>
<comment type="similarity">
    <text evidence="1">Belongs to the MEMO1 family.</text>
</comment>
<dbReference type="PANTHER" id="PTHR11060:SF0">
    <property type="entry name" value="PROTEIN MEMO1"/>
    <property type="match status" value="1"/>
</dbReference>
<dbReference type="AlphaFoldDB" id="A0A168C845"/>
<protein>
    <submittedName>
        <fullName evidence="2">UPF0103/Mediator of ErbB2-driven cell motility (Memo-related)</fullName>
    </submittedName>
</protein>
<dbReference type="Proteomes" id="UP000242877">
    <property type="component" value="Unassembled WGS sequence"/>
</dbReference>
<dbReference type="Pfam" id="PF01875">
    <property type="entry name" value="Memo"/>
    <property type="match status" value="1"/>
</dbReference>
<dbReference type="Gene3D" id="3.40.830.10">
    <property type="entry name" value="LigB-like"/>
    <property type="match status" value="1"/>
</dbReference>
<dbReference type="PANTHER" id="PTHR11060">
    <property type="entry name" value="PROTEIN MEMO1"/>
    <property type="match status" value="1"/>
</dbReference>